<protein>
    <submittedName>
        <fullName evidence="2">Glycosyltransferase</fullName>
    </submittedName>
</protein>
<gene>
    <name evidence="2" type="ORF">ICJ83_13280</name>
</gene>
<dbReference type="Proteomes" id="UP000600588">
    <property type="component" value="Unassembled WGS sequence"/>
</dbReference>
<dbReference type="SUPFAM" id="SSF53756">
    <property type="entry name" value="UDP-Glycosyltransferase/glycogen phosphorylase"/>
    <property type="match status" value="1"/>
</dbReference>
<dbReference type="PANTHER" id="PTHR12526">
    <property type="entry name" value="GLYCOSYLTRANSFERASE"/>
    <property type="match status" value="1"/>
</dbReference>
<evidence type="ECO:0000313" key="3">
    <source>
        <dbReference type="Proteomes" id="UP000600588"/>
    </source>
</evidence>
<dbReference type="AlphaFoldDB" id="A0A8J6Q8W6"/>
<name>A0A8J6Q8W6_9FLAO</name>
<feature type="domain" description="Glycosyl transferase family 1" evidence="1">
    <location>
        <begin position="200"/>
        <end position="325"/>
    </location>
</feature>
<dbReference type="EMBL" id="JACVXB010000006">
    <property type="protein sequence ID" value="MBD0833105.1"/>
    <property type="molecule type" value="Genomic_DNA"/>
</dbReference>
<reference evidence="2 3" key="1">
    <citation type="submission" date="2020-09" db="EMBL/GenBank/DDBJ databases">
        <title>TT11 complete genome.</title>
        <authorList>
            <person name="Wu Z."/>
        </authorList>
    </citation>
    <scope>NUCLEOTIDE SEQUENCE [LARGE SCALE GENOMIC DNA]</scope>
    <source>
        <strain evidence="2 3">TT11</strain>
    </source>
</reference>
<evidence type="ECO:0000259" key="1">
    <source>
        <dbReference type="Pfam" id="PF00534"/>
    </source>
</evidence>
<keyword evidence="3" id="KW-1185">Reference proteome</keyword>
<dbReference type="InterPro" id="IPR001296">
    <property type="entry name" value="Glyco_trans_1"/>
</dbReference>
<dbReference type="Pfam" id="PF00534">
    <property type="entry name" value="Glycos_transf_1"/>
    <property type="match status" value="1"/>
</dbReference>
<dbReference type="PANTHER" id="PTHR12526:SF630">
    <property type="entry name" value="GLYCOSYLTRANSFERASE"/>
    <property type="match status" value="1"/>
</dbReference>
<comment type="caution">
    <text evidence="2">The sequence shown here is derived from an EMBL/GenBank/DDBJ whole genome shotgun (WGS) entry which is preliminary data.</text>
</comment>
<dbReference type="Gene3D" id="3.40.50.2000">
    <property type="entry name" value="Glycogen Phosphorylase B"/>
    <property type="match status" value="2"/>
</dbReference>
<proteinExistence type="predicted"/>
<organism evidence="2 3">
    <name type="scientific">Aestuariibaculum sediminum</name>
    <dbReference type="NCBI Taxonomy" id="2770637"/>
    <lineage>
        <taxon>Bacteria</taxon>
        <taxon>Pseudomonadati</taxon>
        <taxon>Bacteroidota</taxon>
        <taxon>Flavobacteriia</taxon>
        <taxon>Flavobacteriales</taxon>
        <taxon>Flavobacteriaceae</taxon>
    </lineage>
</organism>
<dbReference type="CDD" id="cd03801">
    <property type="entry name" value="GT4_PimA-like"/>
    <property type="match status" value="1"/>
</dbReference>
<sequence length="374" mass="42899">MRFLIITHVRHKLQGGHYFGYGPYVREMNLWLKHVEQVEVIAPLVSSKITDIDLPYEHDCLRFTKIPNISCINIKELLRALWFVPLIMFQIIKACKRADHIHLRCPGNIGLLGCIIQVFFPKKLKTAKYAGNWDPKAKQPLSYRFQKWILSQTVLTRNIQVLVYGIWPNQSKNIKSFFTASFSEIDKCEVRPRNYIDNLNFVFVGALVEGKRPDFAIKLVQAIHEQGLNVHLDLYGDGILKESLHDYVRNSNLVKFIKFHGYTSPSEMKQILQQADFLILASKSEGWPKAIAEAMFFGVIPVATSVSCVPYMLGYGERGILIDADINSALLTLNNCLVNLEDLKMMATLASAWSQKYTLERFEIEIKQLLYPNS</sequence>
<evidence type="ECO:0000313" key="2">
    <source>
        <dbReference type="EMBL" id="MBD0833105.1"/>
    </source>
</evidence>
<accession>A0A8J6Q8W6</accession>
<dbReference type="GO" id="GO:0016757">
    <property type="term" value="F:glycosyltransferase activity"/>
    <property type="evidence" value="ECO:0007669"/>
    <property type="project" value="InterPro"/>
</dbReference>